<proteinExistence type="inferred from homology"/>
<dbReference type="PANTHER" id="PTHR43046">
    <property type="entry name" value="GDP-MANNOSE MANNOSYL HYDROLASE"/>
    <property type="match status" value="1"/>
</dbReference>
<gene>
    <name evidence="6" type="ORF">H9751_11850</name>
</gene>
<dbReference type="Pfam" id="PF00293">
    <property type="entry name" value="NUDIX"/>
    <property type="match status" value="1"/>
</dbReference>
<dbReference type="InterPro" id="IPR020476">
    <property type="entry name" value="Nudix_hydrolase"/>
</dbReference>
<dbReference type="GO" id="GO:0016787">
    <property type="term" value="F:hydrolase activity"/>
    <property type="evidence" value="ECO:0007669"/>
    <property type="project" value="UniProtKB-KW"/>
</dbReference>
<dbReference type="Proteomes" id="UP000823858">
    <property type="component" value="Unassembled WGS sequence"/>
</dbReference>
<name>A0A9D2TQW1_9CORY</name>
<dbReference type="SUPFAM" id="SSF55811">
    <property type="entry name" value="Nudix"/>
    <property type="match status" value="1"/>
</dbReference>
<dbReference type="PRINTS" id="PR00502">
    <property type="entry name" value="NUDIXFAMILY"/>
</dbReference>
<dbReference type="InterPro" id="IPR020084">
    <property type="entry name" value="NUDIX_hydrolase_CS"/>
</dbReference>
<dbReference type="PROSITE" id="PS51462">
    <property type="entry name" value="NUDIX"/>
    <property type="match status" value="1"/>
</dbReference>
<evidence type="ECO:0000256" key="1">
    <source>
        <dbReference type="ARBA" id="ARBA00001946"/>
    </source>
</evidence>
<evidence type="ECO:0000256" key="4">
    <source>
        <dbReference type="RuleBase" id="RU003476"/>
    </source>
</evidence>
<dbReference type="InterPro" id="IPR015797">
    <property type="entry name" value="NUDIX_hydrolase-like_dom_sf"/>
</dbReference>
<evidence type="ECO:0000256" key="2">
    <source>
        <dbReference type="ARBA" id="ARBA00005582"/>
    </source>
</evidence>
<comment type="cofactor">
    <cofactor evidence="1">
        <name>Mg(2+)</name>
        <dbReference type="ChEBI" id="CHEBI:18420"/>
    </cofactor>
</comment>
<protein>
    <submittedName>
        <fullName evidence="6">NUDIX domain-containing protein</fullName>
    </submittedName>
</protein>
<comment type="similarity">
    <text evidence="2 4">Belongs to the Nudix hydrolase family.</text>
</comment>
<dbReference type="AlphaFoldDB" id="A0A9D2TQW1"/>
<evidence type="ECO:0000256" key="3">
    <source>
        <dbReference type="ARBA" id="ARBA00022801"/>
    </source>
</evidence>
<dbReference type="EMBL" id="DWVP01000024">
    <property type="protein sequence ID" value="HJC86203.1"/>
    <property type="molecule type" value="Genomic_DNA"/>
</dbReference>
<dbReference type="InterPro" id="IPR000086">
    <property type="entry name" value="NUDIX_hydrolase_dom"/>
</dbReference>
<sequence>MHVSAVAILRDAPGAVGGLEVLTVRKQGTALFQYPGGKPEAGESARDTAVREIEEETGLTIDADALTGVGSFSAVAANEPDTTVVADLFAVAAPDDAVLPAAEIAEAVWLPLGTTTHTPDDPSHSMAPLMFETFPRIAAHCRA</sequence>
<organism evidence="6 7">
    <name type="scientific">Candidatus Corynebacterium faecigallinarum</name>
    <dbReference type="NCBI Taxonomy" id="2838528"/>
    <lineage>
        <taxon>Bacteria</taxon>
        <taxon>Bacillati</taxon>
        <taxon>Actinomycetota</taxon>
        <taxon>Actinomycetes</taxon>
        <taxon>Mycobacteriales</taxon>
        <taxon>Corynebacteriaceae</taxon>
        <taxon>Corynebacterium</taxon>
    </lineage>
</organism>
<feature type="domain" description="Nudix hydrolase" evidence="5">
    <location>
        <begin position="1"/>
        <end position="132"/>
    </location>
</feature>
<evidence type="ECO:0000313" key="6">
    <source>
        <dbReference type="EMBL" id="HJC86203.1"/>
    </source>
</evidence>
<dbReference type="PROSITE" id="PS00893">
    <property type="entry name" value="NUDIX_BOX"/>
    <property type="match status" value="1"/>
</dbReference>
<reference evidence="6" key="1">
    <citation type="journal article" date="2021" name="PeerJ">
        <title>Extensive microbial diversity within the chicken gut microbiome revealed by metagenomics and culture.</title>
        <authorList>
            <person name="Gilroy R."/>
            <person name="Ravi A."/>
            <person name="Getino M."/>
            <person name="Pursley I."/>
            <person name="Horton D.L."/>
            <person name="Alikhan N.F."/>
            <person name="Baker D."/>
            <person name="Gharbi K."/>
            <person name="Hall N."/>
            <person name="Watson M."/>
            <person name="Adriaenssens E.M."/>
            <person name="Foster-Nyarko E."/>
            <person name="Jarju S."/>
            <person name="Secka A."/>
            <person name="Antonio M."/>
            <person name="Oren A."/>
            <person name="Chaudhuri R.R."/>
            <person name="La Ragione R."/>
            <person name="Hildebrand F."/>
            <person name="Pallen M.J."/>
        </authorList>
    </citation>
    <scope>NUCLEOTIDE SEQUENCE</scope>
    <source>
        <strain evidence="6">ChiHjej13B12-4958</strain>
    </source>
</reference>
<evidence type="ECO:0000259" key="5">
    <source>
        <dbReference type="PROSITE" id="PS51462"/>
    </source>
</evidence>
<keyword evidence="3 4" id="KW-0378">Hydrolase</keyword>
<dbReference type="Gene3D" id="3.90.79.10">
    <property type="entry name" value="Nucleoside Triphosphate Pyrophosphohydrolase"/>
    <property type="match status" value="1"/>
</dbReference>
<dbReference type="PANTHER" id="PTHR43046:SF2">
    <property type="entry name" value="8-OXO-DGTP DIPHOSPHATASE-RELATED"/>
    <property type="match status" value="1"/>
</dbReference>
<reference evidence="6" key="2">
    <citation type="submission" date="2021-04" db="EMBL/GenBank/DDBJ databases">
        <authorList>
            <person name="Gilroy R."/>
        </authorList>
    </citation>
    <scope>NUCLEOTIDE SEQUENCE</scope>
    <source>
        <strain evidence="6">ChiHjej13B12-4958</strain>
    </source>
</reference>
<dbReference type="CDD" id="cd04690">
    <property type="entry name" value="NUDIX_Hydrolase"/>
    <property type="match status" value="1"/>
</dbReference>
<evidence type="ECO:0000313" key="7">
    <source>
        <dbReference type="Proteomes" id="UP000823858"/>
    </source>
</evidence>
<comment type="caution">
    <text evidence="6">The sequence shown here is derived from an EMBL/GenBank/DDBJ whole genome shotgun (WGS) entry which is preliminary data.</text>
</comment>
<accession>A0A9D2TQW1</accession>